<reference evidence="1" key="1">
    <citation type="submission" date="2021-03" db="EMBL/GenBank/DDBJ databases">
        <title>Comparative genomics and phylogenomic investigation of the class Geoglossomycetes provide insights into ecological specialization and systematics.</title>
        <authorList>
            <person name="Melie T."/>
            <person name="Pirro S."/>
            <person name="Miller A.N."/>
            <person name="Quandt A."/>
        </authorList>
    </citation>
    <scope>NUCLEOTIDE SEQUENCE</scope>
    <source>
        <strain evidence="1">GBOQ0MN5Z8</strain>
    </source>
</reference>
<accession>A0A9P8I2P9</accession>
<sequence length="144" mass="16242">MDIVATAIVQVTSEDSAHPIDHVFDHRRGPGGSRWVAEEPGEQTLILAFDTPQIIHQTILEVEEPEVSRTQELRLSVSHDGGQTYRELRRQEYNFSPPGTTFEREAWTVMAEGVTHLQLWMKPDKGGKPCRATLTSLVLKSVEH</sequence>
<dbReference type="InterPro" id="IPR008979">
    <property type="entry name" value="Galactose-bd-like_sf"/>
</dbReference>
<name>A0A9P8I2P9_9PEZI</name>
<protein>
    <submittedName>
        <fullName evidence="1">Uncharacterized protein</fullName>
    </submittedName>
</protein>
<keyword evidence="2" id="KW-1185">Reference proteome</keyword>
<evidence type="ECO:0000313" key="2">
    <source>
        <dbReference type="Proteomes" id="UP000698800"/>
    </source>
</evidence>
<dbReference type="Proteomes" id="UP000698800">
    <property type="component" value="Unassembled WGS sequence"/>
</dbReference>
<gene>
    <name evidence="1" type="ORF">FGG08_007725</name>
</gene>
<evidence type="ECO:0000313" key="1">
    <source>
        <dbReference type="EMBL" id="KAH0533471.1"/>
    </source>
</evidence>
<dbReference type="AlphaFoldDB" id="A0A9P8I2P9"/>
<dbReference type="EMBL" id="JAGHQL010000565">
    <property type="protein sequence ID" value="KAH0533471.1"/>
    <property type="molecule type" value="Genomic_DNA"/>
</dbReference>
<proteinExistence type="predicted"/>
<comment type="caution">
    <text evidence="1">The sequence shown here is derived from an EMBL/GenBank/DDBJ whole genome shotgun (WGS) entry which is preliminary data.</text>
</comment>
<dbReference type="SUPFAM" id="SSF49785">
    <property type="entry name" value="Galactose-binding domain-like"/>
    <property type="match status" value="1"/>
</dbReference>
<organism evidence="1 2">
    <name type="scientific">Glutinoglossum americanum</name>
    <dbReference type="NCBI Taxonomy" id="1670608"/>
    <lineage>
        <taxon>Eukaryota</taxon>
        <taxon>Fungi</taxon>
        <taxon>Dikarya</taxon>
        <taxon>Ascomycota</taxon>
        <taxon>Pezizomycotina</taxon>
        <taxon>Geoglossomycetes</taxon>
        <taxon>Geoglossales</taxon>
        <taxon>Geoglossaceae</taxon>
        <taxon>Glutinoglossum</taxon>
    </lineage>
</organism>